<comment type="caution">
    <text evidence="1">The sequence shown here is derived from an EMBL/GenBank/DDBJ whole genome shotgun (WGS) entry which is preliminary data.</text>
</comment>
<proteinExistence type="predicted"/>
<evidence type="ECO:0000313" key="1">
    <source>
        <dbReference type="EMBL" id="KAI3375167.1"/>
    </source>
</evidence>
<feature type="non-terminal residue" evidence="1">
    <location>
        <position position="1"/>
    </location>
</feature>
<protein>
    <submittedName>
        <fullName evidence="1">Uncharacterized protein</fullName>
    </submittedName>
</protein>
<gene>
    <name evidence="1" type="ORF">L3Q82_021072</name>
</gene>
<sequence>SSSLICGPQGLMGGSEDLLETTWPWSDLTARPCLASAASERHFSPGSPEETPLHKMLFLPAAALCCLCSALVAMAAELIQEDLTLTRRVGQNVSFSCGRTDQCSGSYVYSGLFLLMSGAPPLTIQPHLQHDEHSTSAHLSRLMAEAEFQAQKGVISFQWEGGVRDLRRPTWRRLNPSGGRRRLRRQNSNSGPPAAGDLHRGWRRIRLNLAWSPLAGHLQRRSEGGTLGRQWLGAELPLGGWTDSSGRPADPREAEAGELNPREADGGRQAGLEPSGGRMAQAELLGRPTANLLWQPGKRRIRRDLGGGRRRKQNLREARRSAEAEPSGG</sequence>
<name>A0ACB8X540_9TELE</name>
<keyword evidence="2" id="KW-1185">Reference proteome</keyword>
<organism evidence="1 2">
    <name type="scientific">Scortum barcoo</name>
    <name type="common">barcoo grunter</name>
    <dbReference type="NCBI Taxonomy" id="214431"/>
    <lineage>
        <taxon>Eukaryota</taxon>
        <taxon>Metazoa</taxon>
        <taxon>Chordata</taxon>
        <taxon>Craniata</taxon>
        <taxon>Vertebrata</taxon>
        <taxon>Euteleostomi</taxon>
        <taxon>Actinopterygii</taxon>
        <taxon>Neopterygii</taxon>
        <taxon>Teleostei</taxon>
        <taxon>Neoteleostei</taxon>
        <taxon>Acanthomorphata</taxon>
        <taxon>Eupercaria</taxon>
        <taxon>Centrarchiformes</taxon>
        <taxon>Terapontoidei</taxon>
        <taxon>Terapontidae</taxon>
        <taxon>Scortum</taxon>
    </lineage>
</organism>
<evidence type="ECO:0000313" key="2">
    <source>
        <dbReference type="Proteomes" id="UP000831701"/>
    </source>
</evidence>
<dbReference type="Proteomes" id="UP000831701">
    <property type="component" value="Chromosome 3"/>
</dbReference>
<dbReference type="EMBL" id="CM041533">
    <property type="protein sequence ID" value="KAI3375167.1"/>
    <property type="molecule type" value="Genomic_DNA"/>
</dbReference>
<accession>A0ACB8X540</accession>
<reference evidence="1" key="1">
    <citation type="submission" date="2022-04" db="EMBL/GenBank/DDBJ databases">
        <title>Jade perch genome.</title>
        <authorList>
            <person name="Chao B."/>
        </authorList>
    </citation>
    <scope>NUCLEOTIDE SEQUENCE</scope>
    <source>
        <strain evidence="1">CB-2022</strain>
    </source>
</reference>